<dbReference type="AlphaFoldDB" id="A0A3S0PVA1"/>
<feature type="transmembrane region" description="Helical" evidence="1">
    <location>
        <begin position="71"/>
        <end position="92"/>
    </location>
</feature>
<dbReference type="InterPro" id="IPR007492">
    <property type="entry name" value="LytTR_DNA-bd_dom"/>
</dbReference>
<dbReference type="PANTHER" id="PTHR37299:SF1">
    <property type="entry name" value="STAGE 0 SPORULATION PROTEIN A HOMOLOG"/>
    <property type="match status" value="1"/>
</dbReference>
<dbReference type="Proteomes" id="UP000278983">
    <property type="component" value="Unassembled WGS sequence"/>
</dbReference>
<keyword evidence="1" id="KW-1133">Transmembrane helix</keyword>
<name>A0A3S0PVA1_9BACT</name>
<keyword evidence="1" id="KW-0472">Membrane</keyword>
<feature type="domain" description="HTH LytTR-type" evidence="2">
    <location>
        <begin position="193"/>
        <end position="297"/>
    </location>
</feature>
<evidence type="ECO:0000256" key="1">
    <source>
        <dbReference type="SAM" id="Phobius"/>
    </source>
</evidence>
<evidence type="ECO:0000313" key="4">
    <source>
        <dbReference type="Proteomes" id="UP000278983"/>
    </source>
</evidence>
<gene>
    <name evidence="3" type="ORF">EHV08_08840</name>
</gene>
<dbReference type="Pfam" id="PF04397">
    <property type="entry name" value="LytTR"/>
    <property type="match status" value="1"/>
</dbReference>
<dbReference type="GO" id="GO:0000156">
    <property type="term" value="F:phosphorelay response regulator activity"/>
    <property type="evidence" value="ECO:0007669"/>
    <property type="project" value="InterPro"/>
</dbReference>
<dbReference type="InterPro" id="IPR046947">
    <property type="entry name" value="LytR-like"/>
</dbReference>
<reference evidence="3 4" key="1">
    <citation type="submission" date="2018-12" db="EMBL/GenBank/DDBJ databases">
        <title>Genome sequencing of Prevotella sp. KCOM 3155 (= JS262).</title>
        <authorList>
            <person name="Kook J.-K."/>
            <person name="Park S.-N."/>
            <person name="Lim Y.K."/>
        </authorList>
    </citation>
    <scope>NUCLEOTIDE SEQUENCE [LARGE SCALE GENOMIC DNA]</scope>
    <source>
        <strain evidence="3 4">KCOM 3155</strain>
    </source>
</reference>
<dbReference type="Gene3D" id="2.40.50.1020">
    <property type="entry name" value="LytTr DNA-binding domain"/>
    <property type="match status" value="1"/>
</dbReference>
<feature type="transmembrane region" description="Helical" evidence="1">
    <location>
        <begin position="138"/>
        <end position="160"/>
    </location>
</feature>
<sequence>MIRRRVRAFKKIFVPLHSQKYRVMPFLTRKYPFRQRKHRLRDSIVYGILVWAILYLLQPFGFNMYNGNKCLVAALFGLVTSSCYALYGWVILGHLPQRIKTWRIWHYGCTVLGLILFIAVCNFLLFSFIFHYPITFKIFLLFLYWTVIIGVIMTVMSIGIEYNQSLKDRIEALQINTTEEQKDIVITIRNTNVRGNDLCIPINNLLYIEARKNNISVCYLKEGKPTSIEIHTTLTAVIEEMKAYENIFQCHRSFVVNVNNITSARGNSNGYQLTLGTCTNSIPVSRSYVARLRSFIA</sequence>
<evidence type="ECO:0000259" key="2">
    <source>
        <dbReference type="PROSITE" id="PS50930"/>
    </source>
</evidence>
<organism evidence="3 4">
    <name type="scientific">Prevotella koreensis</name>
    <dbReference type="NCBI Taxonomy" id="2490854"/>
    <lineage>
        <taxon>Bacteria</taxon>
        <taxon>Pseudomonadati</taxon>
        <taxon>Bacteroidota</taxon>
        <taxon>Bacteroidia</taxon>
        <taxon>Bacteroidales</taxon>
        <taxon>Prevotellaceae</taxon>
        <taxon>Prevotella</taxon>
    </lineage>
</organism>
<protein>
    <submittedName>
        <fullName evidence="3">LytTR family transcriptional regulator</fullName>
    </submittedName>
</protein>
<comment type="caution">
    <text evidence="3">The sequence shown here is derived from an EMBL/GenBank/DDBJ whole genome shotgun (WGS) entry which is preliminary data.</text>
</comment>
<evidence type="ECO:0000313" key="3">
    <source>
        <dbReference type="EMBL" id="RUL59847.1"/>
    </source>
</evidence>
<dbReference type="EMBL" id="RYYU01000001">
    <property type="protein sequence ID" value="RUL59847.1"/>
    <property type="molecule type" value="Genomic_DNA"/>
</dbReference>
<feature type="transmembrane region" description="Helical" evidence="1">
    <location>
        <begin position="104"/>
        <end position="132"/>
    </location>
</feature>
<dbReference type="GO" id="GO:0003677">
    <property type="term" value="F:DNA binding"/>
    <property type="evidence" value="ECO:0007669"/>
    <property type="project" value="InterPro"/>
</dbReference>
<dbReference type="PROSITE" id="PS50930">
    <property type="entry name" value="HTH_LYTTR"/>
    <property type="match status" value="1"/>
</dbReference>
<feature type="transmembrane region" description="Helical" evidence="1">
    <location>
        <begin position="44"/>
        <end position="65"/>
    </location>
</feature>
<proteinExistence type="predicted"/>
<keyword evidence="4" id="KW-1185">Reference proteome</keyword>
<accession>A0A3S0PVA1</accession>
<dbReference type="SMART" id="SM00850">
    <property type="entry name" value="LytTR"/>
    <property type="match status" value="1"/>
</dbReference>
<dbReference type="PANTHER" id="PTHR37299">
    <property type="entry name" value="TRANSCRIPTIONAL REGULATOR-RELATED"/>
    <property type="match status" value="1"/>
</dbReference>
<keyword evidence="1" id="KW-0812">Transmembrane</keyword>